<accession>A0ABV2GDK9</accession>
<evidence type="ECO:0000313" key="2">
    <source>
        <dbReference type="Proteomes" id="UP001549099"/>
    </source>
</evidence>
<dbReference type="RefSeq" id="WP_354197867.1">
    <property type="nucleotide sequence ID" value="NZ_JBEPLW010000016.1"/>
</dbReference>
<sequence length="120" mass="13975">MQRTMSYSDFLKELDKEKNYLSGKGTAYRQQTVVMAKELANQQNEIDRFLNRDELYRNVKSAFPYADKERVQDVTKMLSVAAGNIRLRAAISDEAAEYIQLKKINRRQKPLALIKNSNNR</sequence>
<keyword evidence="2" id="KW-1185">Reference proteome</keyword>
<organism evidence="1 2">
    <name type="scientific">Bhargavaea ullalensis</name>
    <dbReference type="NCBI Taxonomy" id="1265685"/>
    <lineage>
        <taxon>Bacteria</taxon>
        <taxon>Bacillati</taxon>
        <taxon>Bacillota</taxon>
        <taxon>Bacilli</taxon>
        <taxon>Bacillales</taxon>
        <taxon>Caryophanaceae</taxon>
        <taxon>Bhargavaea</taxon>
    </lineage>
</organism>
<dbReference type="EMBL" id="JBEPLW010000016">
    <property type="protein sequence ID" value="MET3576112.1"/>
    <property type="molecule type" value="Genomic_DNA"/>
</dbReference>
<evidence type="ECO:0000313" key="1">
    <source>
        <dbReference type="EMBL" id="MET3576112.1"/>
    </source>
</evidence>
<gene>
    <name evidence="1" type="ORF">ABID49_002027</name>
</gene>
<comment type="caution">
    <text evidence="1">The sequence shown here is derived from an EMBL/GenBank/DDBJ whole genome shotgun (WGS) entry which is preliminary data.</text>
</comment>
<proteinExistence type="predicted"/>
<dbReference type="Proteomes" id="UP001549099">
    <property type="component" value="Unassembled WGS sequence"/>
</dbReference>
<reference evidence="1 2" key="1">
    <citation type="submission" date="2024-06" db="EMBL/GenBank/DDBJ databases">
        <title>Genomic Encyclopedia of Type Strains, Phase IV (KMG-IV): sequencing the most valuable type-strain genomes for metagenomic binning, comparative biology and taxonomic classification.</title>
        <authorList>
            <person name="Goeker M."/>
        </authorList>
    </citation>
    <scope>NUCLEOTIDE SEQUENCE [LARGE SCALE GENOMIC DNA]</scope>
    <source>
        <strain evidence="1 2">DSM 26128</strain>
    </source>
</reference>
<protein>
    <submittedName>
        <fullName evidence="1">Uncharacterized protein</fullName>
    </submittedName>
</protein>
<name>A0ABV2GDK9_9BACL</name>